<dbReference type="InterPro" id="IPR000835">
    <property type="entry name" value="HTH_MarR-typ"/>
</dbReference>
<accession>A0ABP8RYB1</accession>
<protein>
    <submittedName>
        <fullName evidence="6">MarR family transcriptional regulator</fullName>
    </submittedName>
</protein>
<dbReference type="Gene3D" id="1.10.10.10">
    <property type="entry name" value="Winged helix-like DNA-binding domain superfamily/Winged helix DNA-binding domain"/>
    <property type="match status" value="1"/>
</dbReference>
<evidence type="ECO:0000256" key="2">
    <source>
        <dbReference type="ARBA" id="ARBA00023125"/>
    </source>
</evidence>
<dbReference type="PROSITE" id="PS50995">
    <property type="entry name" value="HTH_MARR_2"/>
    <property type="match status" value="1"/>
</dbReference>
<dbReference type="SUPFAM" id="SSF46785">
    <property type="entry name" value="Winged helix' DNA-binding domain"/>
    <property type="match status" value="1"/>
</dbReference>
<evidence type="ECO:0000256" key="4">
    <source>
        <dbReference type="SAM" id="MobiDB-lite"/>
    </source>
</evidence>
<feature type="region of interest" description="Disordered" evidence="4">
    <location>
        <begin position="163"/>
        <end position="195"/>
    </location>
</feature>
<evidence type="ECO:0000259" key="5">
    <source>
        <dbReference type="PROSITE" id="PS50995"/>
    </source>
</evidence>
<dbReference type="PANTHER" id="PTHR33164:SF101">
    <property type="entry name" value="TRANSCRIPTIONAL REPRESSOR MPRA"/>
    <property type="match status" value="1"/>
</dbReference>
<dbReference type="InterPro" id="IPR036390">
    <property type="entry name" value="WH_DNA-bd_sf"/>
</dbReference>
<keyword evidence="2" id="KW-0238">DNA-binding</keyword>
<proteinExistence type="predicted"/>
<dbReference type="Pfam" id="PF01047">
    <property type="entry name" value="MarR"/>
    <property type="match status" value="1"/>
</dbReference>
<dbReference type="PROSITE" id="PS01117">
    <property type="entry name" value="HTH_MARR_1"/>
    <property type="match status" value="1"/>
</dbReference>
<evidence type="ECO:0000313" key="7">
    <source>
        <dbReference type="Proteomes" id="UP001501598"/>
    </source>
</evidence>
<dbReference type="Proteomes" id="UP001501598">
    <property type="component" value="Unassembled WGS sequence"/>
</dbReference>
<reference evidence="7" key="1">
    <citation type="journal article" date="2019" name="Int. J. Syst. Evol. Microbiol.">
        <title>The Global Catalogue of Microorganisms (GCM) 10K type strain sequencing project: providing services to taxonomists for standard genome sequencing and annotation.</title>
        <authorList>
            <consortium name="The Broad Institute Genomics Platform"/>
            <consortium name="The Broad Institute Genome Sequencing Center for Infectious Disease"/>
            <person name="Wu L."/>
            <person name="Ma J."/>
        </authorList>
    </citation>
    <scope>NUCLEOTIDE SEQUENCE [LARGE SCALE GENOMIC DNA]</scope>
    <source>
        <strain evidence="7">JCM 17906</strain>
    </source>
</reference>
<dbReference type="InterPro" id="IPR023187">
    <property type="entry name" value="Tscrpt_reg_MarR-type_CS"/>
</dbReference>
<dbReference type="InterPro" id="IPR039422">
    <property type="entry name" value="MarR/SlyA-like"/>
</dbReference>
<name>A0ABP8RYB1_9PSEU</name>
<dbReference type="InterPro" id="IPR036388">
    <property type="entry name" value="WH-like_DNA-bd_sf"/>
</dbReference>
<keyword evidence="1" id="KW-0805">Transcription regulation</keyword>
<evidence type="ECO:0000256" key="3">
    <source>
        <dbReference type="ARBA" id="ARBA00023163"/>
    </source>
</evidence>
<keyword evidence="3" id="KW-0804">Transcription</keyword>
<dbReference type="PANTHER" id="PTHR33164">
    <property type="entry name" value="TRANSCRIPTIONAL REGULATOR, MARR FAMILY"/>
    <property type="match status" value="1"/>
</dbReference>
<keyword evidence="7" id="KW-1185">Reference proteome</keyword>
<dbReference type="PRINTS" id="PR00598">
    <property type="entry name" value="HTHMARR"/>
</dbReference>
<feature type="domain" description="HTH marR-type" evidence="5">
    <location>
        <begin position="21"/>
        <end position="154"/>
    </location>
</feature>
<evidence type="ECO:0000313" key="6">
    <source>
        <dbReference type="EMBL" id="GAA4553692.1"/>
    </source>
</evidence>
<dbReference type="RefSeq" id="WP_345423426.1">
    <property type="nucleotide sequence ID" value="NZ_BAABGT010000076.1"/>
</dbReference>
<dbReference type="SMART" id="SM00347">
    <property type="entry name" value="HTH_MARR"/>
    <property type="match status" value="1"/>
</dbReference>
<organism evidence="6 7">
    <name type="scientific">Pseudonocardia xishanensis</name>
    <dbReference type="NCBI Taxonomy" id="630995"/>
    <lineage>
        <taxon>Bacteria</taxon>
        <taxon>Bacillati</taxon>
        <taxon>Actinomycetota</taxon>
        <taxon>Actinomycetes</taxon>
        <taxon>Pseudonocardiales</taxon>
        <taxon>Pseudonocardiaceae</taxon>
        <taxon>Pseudonocardia</taxon>
    </lineage>
</organism>
<evidence type="ECO:0000256" key="1">
    <source>
        <dbReference type="ARBA" id="ARBA00023015"/>
    </source>
</evidence>
<sequence>MTDPIREMRDHWDERWGGGLAAEASTQLLRVSQLLLGRLDGILAEFGLTLARYEALTLLTFSRKSELPLSKLGERLMIHPASVTSIVDKLVEFEYVERVPHHSDRRVVLARVTTSGRQIVERASAVIIAANNGFAGLTDDDLETLIALSVRFRDAVGDVGSTDNSVDGSTGVKGGGRRVDQSRVRRARITRSRSA</sequence>
<feature type="compositionally biased region" description="Basic residues" evidence="4">
    <location>
        <begin position="184"/>
        <end position="195"/>
    </location>
</feature>
<dbReference type="EMBL" id="BAABGT010000076">
    <property type="protein sequence ID" value="GAA4553692.1"/>
    <property type="molecule type" value="Genomic_DNA"/>
</dbReference>
<gene>
    <name evidence="6" type="ORF">GCM10023175_50200</name>
</gene>
<comment type="caution">
    <text evidence="6">The sequence shown here is derived from an EMBL/GenBank/DDBJ whole genome shotgun (WGS) entry which is preliminary data.</text>
</comment>